<name>A0A0F8VUF7_9ZZZZ</name>
<protein>
    <submittedName>
        <fullName evidence="2">Uncharacterized protein</fullName>
    </submittedName>
</protein>
<dbReference type="AlphaFoldDB" id="A0A0F8VUF7"/>
<feature type="non-terminal residue" evidence="2">
    <location>
        <position position="34"/>
    </location>
</feature>
<comment type="caution">
    <text evidence="2">The sequence shown here is derived from an EMBL/GenBank/DDBJ whole genome shotgun (WGS) entry which is preliminary data.</text>
</comment>
<sequence>MSEEEKIKKFLEDLNKSEEGKQMLQSLNPIPPPP</sequence>
<evidence type="ECO:0000256" key="1">
    <source>
        <dbReference type="SAM" id="MobiDB-lite"/>
    </source>
</evidence>
<reference evidence="2" key="1">
    <citation type="journal article" date="2015" name="Nature">
        <title>Complex archaea that bridge the gap between prokaryotes and eukaryotes.</title>
        <authorList>
            <person name="Spang A."/>
            <person name="Saw J.H."/>
            <person name="Jorgensen S.L."/>
            <person name="Zaremba-Niedzwiedzka K."/>
            <person name="Martijn J."/>
            <person name="Lind A.E."/>
            <person name="van Eijk R."/>
            <person name="Schleper C."/>
            <person name="Guy L."/>
            <person name="Ettema T.J."/>
        </authorList>
    </citation>
    <scope>NUCLEOTIDE SEQUENCE</scope>
</reference>
<evidence type="ECO:0000313" key="2">
    <source>
        <dbReference type="EMBL" id="KKK47983.1"/>
    </source>
</evidence>
<feature type="region of interest" description="Disordered" evidence="1">
    <location>
        <begin position="13"/>
        <end position="34"/>
    </location>
</feature>
<gene>
    <name evidence="2" type="ORF">LCGC14_3149730</name>
</gene>
<proteinExistence type="predicted"/>
<dbReference type="EMBL" id="LAZR01069298">
    <property type="protein sequence ID" value="KKK47983.1"/>
    <property type="molecule type" value="Genomic_DNA"/>
</dbReference>
<accession>A0A0F8VUF7</accession>
<organism evidence="2">
    <name type="scientific">marine sediment metagenome</name>
    <dbReference type="NCBI Taxonomy" id="412755"/>
    <lineage>
        <taxon>unclassified sequences</taxon>
        <taxon>metagenomes</taxon>
        <taxon>ecological metagenomes</taxon>
    </lineage>
</organism>